<keyword evidence="1 4" id="KW-0489">Methyltransferase</keyword>
<dbReference type="AlphaFoldDB" id="A0AAU8DSJ4"/>
<evidence type="ECO:0000256" key="2">
    <source>
        <dbReference type="ARBA" id="ARBA00022679"/>
    </source>
</evidence>
<reference evidence="4" key="1">
    <citation type="submission" date="2024-05" db="EMBL/GenBank/DDBJ databases">
        <authorList>
            <person name="Cai S.Y."/>
            <person name="Jin L.M."/>
            <person name="Li H.R."/>
        </authorList>
    </citation>
    <scope>NUCLEOTIDE SEQUENCE</scope>
    <source>
        <strain evidence="4">A5-74</strain>
    </source>
</reference>
<dbReference type="InterPro" id="IPR029063">
    <property type="entry name" value="SAM-dependent_MTases_sf"/>
</dbReference>
<dbReference type="CDD" id="cd02440">
    <property type="entry name" value="AdoMet_MTases"/>
    <property type="match status" value="1"/>
</dbReference>
<evidence type="ECO:0000256" key="3">
    <source>
        <dbReference type="ARBA" id="ARBA00022691"/>
    </source>
</evidence>
<dbReference type="EMBL" id="CP159218">
    <property type="protein sequence ID" value="XCG65272.1"/>
    <property type="molecule type" value="Genomic_DNA"/>
</dbReference>
<organism evidence="4">
    <name type="scientific">Nakamurella sp. A5-74</name>
    <dbReference type="NCBI Taxonomy" id="3158264"/>
    <lineage>
        <taxon>Bacteria</taxon>
        <taxon>Bacillati</taxon>
        <taxon>Actinomycetota</taxon>
        <taxon>Actinomycetes</taxon>
        <taxon>Nakamurellales</taxon>
        <taxon>Nakamurellaceae</taxon>
        <taxon>Nakamurella</taxon>
    </lineage>
</organism>
<gene>
    <name evidence="4" type="ORF">ABLG96_08280</name>
</gene>
<sequence>MSDDQHAPETDVTTSGENYADRLNRLQNKRWKKVLDVQRPYRWNIRRMGLGRVLDVGCGNGRNLEHLPAGAVGVDHNPHLIAAARERGCRAYTTEEFFADPELSAPASFDAILAAHLIEHLTTSQAREVMQQYLPLVRPGGRVVFITPQERGYASDPTHLVFTDQRALTELDRDLGLNPLRQYSFPFPRWTGKLFIYNEFNHIAQVPPAAGG</sequence>
<dbReference type="GO" id="GO:0008168">
    <property type="term" value="F:methyltransferase activity"/>
    <property type="evidence" value="ECO:0007669"/>
    <property type="project" value="UniProtKB-KW"/>
</dbReference>
<dbReference type="Pfam" id="PF13489">
    <property type="entry name" value="Methyltransf_23"/>
    <property type="match status" value="1"/>
</dbReference>
<proteinExistence type="predicted"/>
<name>A0AAU8DSJ4_9ACTN</name>
<dbReference type="PANTHER" id="PTHR43464">
    <property type="entry name" value="METHYLTRANSFERASE"/>
    <property type="match status" value="1"/>
</dbReference>
<dbReference type="PANTHER" id="PTHR43464:SF19">
    <property type="entry name" value="UBIQUINONE BIOSYNTHESIS O-METHYLTRANSFERASE, MITOCHONDRIAL"/>
    <property type="match status" value="1"/>
</dbReference>
<dbReference type="SUPFAM" id="SSF53335">
    <property type="entry name" value="S-adenosyl-L-methionine-dependent methyltransferases"/>
    <property type="match status" value="1"/>
</dbReference>
<evidence type="ECO:0000313" key="4">
    <source>
        <dbReference type="EMBL" id="XCG65272.1"/>
    </source>
</evidence>
<keyword evidence="3" id="KW-0949">S-adenosyl-L-methionine</keyword>
<dbReference type="EC" id="2.1.-.-" evidence="4"/>
<protein>
    <submittedName>
        <fullName evidence="4">Class I SAM-dependent methyltransferase</fullName>
        <ecNumber evidence="4">2.1.-.-</ecNumber>
    </submittedName>
</protein>
<dbReference type="Gene3D" id="3.40.50.150">
    <property type="entry name" value="Vaccinia Virus protein VP39"/>
    <property type="match status" value="1"/>
</dbReference>
<evidence type="ECO:0000256" key="1">
    <source>
        <dbReference type="ARBA" id="ARBA00022603"/>
    </source>
</evidence>
<accession>A0AAU8DSJ4</accession>
<dbReference type="GO" id="GO:0032259">
    <property type="term" value="P:methylation"/>
    <property type="evidence" value="ECO:0007669"/>
    <property type="project" value="UniProtKB-KW"/>
</dbReference>
<dbReference type="RefSeq" id="WP_353650877.1">
    <property type="nucleotide sequence ID" value="NZ_CP159218.1"/>
</dbReference>
<keyword evidence="2 4" id="KW-0808">Transferase</keyword>